<evidence type="ECO:0000313" key="2">
    <source>
        <dbReference type="EMBL" id="QEC56281.1"/>
    </source>
</evidence>
<organism evidence="2 3">
    <name type="scientific">Flavisolibacter ginsenosidimutans</name>
    <dbReference type="NCBI Taxonomy" id="661481"/>
    <lineage>
        <taxon>Bacteria</taxon>
        <taxon>Pseudomonadati</taxon>
        <taxon>Bacteroidota</taxon>
        <taxon>Chitinophagia</taxon>
        <taxon>Chitinophagales</taxon>
        <taxon>Chitinophagaceae</taxon>
        <taxon>Flavisolibacter</taxon>
    </lineage>
</organism>
<name>A0A5B8UHZ4_9BACT</name>
<evidence type="ECO:0000313" key="3">
    <source>
        <dbReference type="Proteomes" id="UP000321204"/>
    </source>
</evidence>
<dbReference type="RefSeq" id="WP_146786681.1">
    <property type="nucleotide sequence ID" value="NZ_BAABIO010000001.1"/>
</dbReference>
<evidence type="ECO:0000256" key="1">
    <source>
        <dbReference type="SAM" id="Phobius"/>
    </source>
</evidence>
<dbReference type="EMBL" id="CP042433">
    <property type="protein sequence ID" value="QEC56281.1"/>
    <property type="molecule type" value="Genomic_DNA"/>
</dbReference>
<sequence>MAITVAKYTFGSFLRKGIGGKIEQIDNLGDGSPTVTQRSTVDVDVKINSTTVQKHFQLLGPGDIIGINPAMVVRTEPLNWITNFEPNYLPFIEFYDEDFIWRYTPAKAAAANLRPWIALIVLKEDDKPEQSEFVLNDKKMPLPTVIVKSADNLPPHTQTWAWSHLHVNEGYNSTTEFEQFLQSLHDLNNPNADKIICRLMCPRKLETNQGYRAFVVPSFETGRLAGLGLDPSAVDAQMPSWIAGGANIELPIYYQWYFRTGDNEDFESLVKILEPRVMDKRIGIRDMNGSAPGFGMTEGTNIGNTEPPNEDKPFIIGLEGALMSPTTKSSPQAMDTNRPFFAQLQSILNFPAELQKTSNGSSDPVVSPPIYGENHALQHELIIANNGWLHALNKDPRTRVSAGFGTSVIQENQEDYVAKAWEQVQKILEANRKILFASFSMAFTQTIKNNFIQKLAPEKTLLFFSPILKKVKGSPTTLHFQMAESRLPTAAVSVAFRRLLRPRGPIHKRLVASDASFSHAGLISDLNDGKISAAPPKKTPVDINRVDQITTNLPGEKFSPLVDWLLQNNLLALIILLAVFLLLAIVTGLWPLFVVLAIAAIGLYFYSNNLKKLANQKEALNDPATLVNVLQSTPASPNFTFTETDPVVKETSSGSTTVTVTTAQSSTSADAITYTTVSSKTAATSGQDNVEAANFRSAAVILNKRLEIKVPEKVYQPYSITNAYQKLTEATDPRTVFPRMLASMVFFSFNKDWLLKFEHLVPAMAYPDFPDPMYEKLRDISSELLIPNLNLIPPNTISLLVTNPPFIESYMIGLNHEFGKELLWREYPTDERGSYFRQFWDMKGIITNASNVSPEQLAEDHKDIIPIDQWPGASELGHHKKSNPTGKKQVVLVVRGELLKKYPNTIVYAQKAHIYKKNGIPDATQEPVIIEVETEAQMADEIKFPIFKADVAPDIKFFGFDLTIPQAKGADNPTKEADDWGYYFVIQQVPGEPRFGMDITFDPDDDPATPITWDDLSWDKYTPTKSFISTVVKPTGFTPAGTDENINQWGENAARMAYILYQKPVMIAVHAKEMLENLD</sequence>
<protein>
    <submittedName>
        <fullName evidence="2">Uncharacterized protein</fullName>
    </submittedName>
</protein>
<reference evidence="2 3" key="1">
    <citation type="journal article" date="2015" name="Int. J. Syst. Evol. Microbiol.">
        <title>Flavisolibacter ginsenosidimutans sp. nov., with ginsenoside-converting activity isolated from soil used for cultivating ginseng.</title>
        <authorList>
            <person name="Zhao Y."/>
            <person name="Liu Q."/>
            <person name="Kang M.S."/>
            <person name="Jin F."/>
            <person name="Yu H."/>
            <person name="Im W.T."/>
        </authorList>
    </citation>
    <scope>NUCLEOTIDE SEQUENCE [LARGE SCALE GENOMIC DNA]</scope>
    <source>
        <strain evidence="2 3">Gsoil 636</strain>
    </source>
</reference>
<feature type="transmembrane region" description="Helical" evidence="1">
    <location>
        <begin position="573"/>
        <end position="606"/>
    </location>
</feature>
<keyword evidence="1" id="KW-0472">Membrane</keyword>
<keyword evidence="1" id="KW-0812">Transmembrane</keyword>
<proteinExistence type="predicted"/>
<keyword evidence="1" id="KW-1133">Transmembrane helix</keyword>
<dbReference type="AlphaFoldDB" id="A0A5B8UHZ4"/>
<accession>A0A5B8UHZ4</accession>
<dbReference type="OrthoDB" id="9816502at2"/>
<dbReference type="KEGG" id="fgg:FSB75_10380"/>
<gene>
    <name evidence="2" type="ORF">FSB75_10380</name>
</gene>
<dbReference type="Proteomes" id="UP000321204">
    <property type="component" value="Chromosome"/>
</dbReference>
<keyword evidence="3" id="KW-1185">Reference proteome</keyword>